<evidence type="ECO:0000256" key="1">
    <source>
        <dbReference type="SAM" id="SignalP"/>
    </source>
</evidence>
<evidence type="ECO:0000313" key="3">
    <source>
        <dbReference type="Proteomes" id="UP000190395"/>
    </source>
</evidence>
<gene>
    <name evidence="2" type="ORF">SAMN02745152_01175</name>
</gene>
<sequence length="439" mass="48567">MKKSLFILSAAAITLFGFASCNKSQAKKSAVQEIISQAENMTFDELCQKAIEESKNATLKGIGNSSRGKTAGASFIKYLKSLDSSYAGKIEWSQPKNNSIFTTLNVDYKSANPEYFMTLIQDGNQIQSKMMDTGVLRTFIPKEWAEANKLAKKDYPDLLPLQTLNKIFMYNHLNGVKFTNCWDFVAPGTHGLFMGVNSELVGKNFLYMLTADKYATWLKNAFDKLPAEKQAQFTPVLNECAKLAENFGLESKNAKYGLAYIKLWVQNYNEETDDGPICNSIVKTSAAGEFALIVYSKLRSVAETAGVSVKNISVAAYEEGYSGIGGYGYSHYLEVMDSSPYPWTACAFISYMVTKLDGFTAWGKDMGGYSANPVLAAENEAKFHHSTAGGNDFPAKNDRGFEWWAAENGGELVIEDPKYCAEVSVDLGDWIDITRANRK</sequence>
<accession>A0A1T4NDZ9</accession>
<protein>
    <recommendedName>
        <fullName evidence="4">Lipoprotein</fullName>
    </recommendedName>
</protein>
<keyword evidence="1" id="KW-0732">Signal</keyword>
<reference evidence="2 3" key="1">
    <citation type="submission" date="2017-02" db="EMBL/GenBank/DDBJ databases">
        <authorList>
            <person name="Peterson S.W."/>
        </authorList>
    </citation>
    <scope>NUCLEOTIDE SEQUENCE [LARGE SCALE GENOMIC DNA]</scope>
    <source>
        <strain evidence="2 3">ATCC BAA-909</strain>
    </source>
</reference>
<feature type="chain" id="PRO_5012549540" description="Lipoprotein" evidence="1">
    <location>
        <begin position="20"/>
        <end position="439"/>
    </location>
</feature>
<dbReference type="Proteomes" id="UP000190395">
    <property type="component" value="Unassembled WGS sequence"/>
</dbReference>
<dbReference type="STRING" id="225004.SAMN02745152_01175"/>
<dbReference type="OrthoDB" id="360518at2"/>
<organism evidence="2 3">
    <name type="scientific">Treponema berlinense</name>
    <dbReference type="NCBI Taxonomy" id="225004"/>
    <lineage>
        <taxon>Bacteria</taxon>
        <taxon>Pseudomonadati</taxon>
        <taxon>Spirochaetota</taxon>
        <taxon>Spirochaetia</taxon>
        <taxon>Spirochaetales</taxon>
        <taxon>Treponemataceae</taxon>
        <taxon>Treponema</taxon>
    </lineage>
</organism>
<dbReference type="AlphaFoldDB" id="A0A1T4NDZ9"/>
<evidence type="ECO:0000313" key="2">
    <source>
        <dbReference type="EMBL" id="SJZ77479.1"/>
    </source>
</evidence>
<feature type="signal peptide" evidence="1">
    <location>
        <begin position="1"/>
        <end position="19"/>
    </location>
</feature>
<keyword evidence="3" id="KW-1185">Reference proteome</keyword>
<proteinExistence type="predicted"/>
<name>A0A1T4NDZ9_9SPIR</name>
<evidence type="ECO:0008006" key="4">
    <source>
        <dbReference type="Google" id="ProtNLM"/>
    </source>
</evidence>
<dbReference type="PROSITE" id="PS51257">
    <property type="entry name" value="PROKAR_LIPOPROTEIN"/>
    <property type="match status" value="1"/>
</dbReference>
<dbReference type="RefSeq" id="WP_078930922.1">
    <property type="nucleotide sequence ID" value="NZ_FUXC01000006.1"/>
</dbReference>
<dbReference type="EMBL" id="FUXC01000006">
    <property type="protein sequence ID" value="SJZ77479.1"/>
    <property type="molecule type" value="Genomic_DNA"/>
</dbReference>
<dbReference type="GeneID" id="303367417"/>